<reference evidence="2 3" key="1">
    <citation type="journal article" date="2011" name="J. Gen. Appl. Microbiol.">
        <title>Draft genome sequencing of the enigmatic basidiomycete Mixia osmundae.</title>
        <authorList>
            <person name="Nishida H."/>
            <person name="Nagatsuka Y."/>
            <person name="Sugiyama J."/>
        </authorList>
    </citation>
    <scope>NUCLEOTIDE SEQUENCE [LARGE SCALE GENOMIC DNA]</scope>
    <source>
        <strain evidence="3">CBS 9802 / IAM 14324 / JCM 22182 / KY 12970</strain>
    </source>
</reference>
<keyword evidence="3" id="KW-1185">Reference proteome</keyword>
<dbReference type="PANTHER" id="PTHR12612">
    <property type="entry name" value="NUCLEAR TRANSPORT FACTOR 2"/>
    <property type="match status" value="1"/>
</dbReference>
<dbReference type="STRING" id="764103.G7E751"/>
<reference evidence="2 3" key="2">
    <citation type="journal article" date="2012" name="Open Biol.">
        <title>Characteristics of nucleosomes and linker DNA regions on the genome of the basidiomycete Mixia osmundae revealed by mono- and dinucleosome mapping.</title>
        <authorList>
            <person name="Nishida H."/>
            <person name="Kondo S."/>
            <person name="Matsumoto T."/>
            <person name="Suzuki Y."/>
            <person name="Yoshikawa H."/>
            <person name="Taylor T.D."/>
            <person name="Sugiyama J."/>
        </authorList>
    </citation>
    <scope>NUCLEOTIDE SEQUENCE [LARGE SCALE GENOMIC DNA]</scope>
    <source>
        <strain evidence="3">CBS 9802 / IAM 14324 / JCM 22182 / KY 12970</strain>
    </source>
</reference>
<accession>G7E751</accession>
<dbReference type="eggNOG" id="KOG4353">
    <property type="taxonomic scope" value="Eukaryota"/>
</dbReference>
<dbReference type="HOGENOM" id="CLU_079976_0_0_1"/>
<dbReference type="Pfam" id="PF02136">
    <property type="entry name" value="NTF2"/>
    <property type="match status" value="1"/>
</dbReference>
<dbReference type="InterPro" id="IPR032710">
    <property type="entry name" value="NTF2-like_dom_sf"/>
</dbReference>
<dbReference type="AlphaFoldDB" id="G7E751"/>
<feature type="domain" description="NTF2" evidence="1">
    <location>
        <begin position="14"/>
        <end position="188"/>
    </location>
</feature>
<dbReference type="InterPro" id="IPR002075">
    <property type="entry name" value="NTF2_dom"/>
</dbReference>
<dbReference type="OrthoDB" id="6507044at2759"/>
<sequence length="190" mass="20944">MSDQEQQILQAAAIGKTFVQQYYTLVDEHPRRPDVISALYKDSARISWNGNPILGRQGAAALLSSMPWSWHKVQSFDSQPVLGSALPGQPCSVLVCVSGICSHSSDTLKAPMIVDDRSEPTVAEFKARENESELLPRVFSATFMLVPLTAQEEALALQQGLNLGLVLETTRTNKPPPRYWIVSDAFRFVG</sequence>
<dbReference type="InterPro" id="IPR018222">
    <property type="entry name" value="Nuclear_transport_factor_2_euk"/>
</dbReference>
<protein>
    <recommendedName>
        <fullName evidence="1">NTF2 domain-containing protein</fullName>
    </recommendedName>
</protein>
<dbReference type="EMBL" id="BABT02000153">
    <property type="protein sequence ID" value="GAA98661.1"/>
    <property type="molecule type" value="Genomic_DNA"/>
</dbReference>
<gene>
    <name evidence="2" type="primary">Mo05349</name>
    <name evidence="2" type="ORF">E5Q_05349</name>
</gene>
<dbReference type="InParanoid" id="G7E751"/>
<organism evidence="2 3">
    <name type="scientific">Mixia osmundae (strain CBS 9802 / IAM 14324 / JCM 22182 / KY 12970)</name>
    <dbReference type="NCBI Taxonomy" id="764103"/>
    <lineage>
        <taxon>Eukaryota</taxon>
        <taxon>Fungi</taxon>
        <taxon>Dikarya</taxon>
        <taxon>Basidiomycota</taxon>
        <taxon>Pucciniomycotina</taxon>
        <taxon>Mixiomycetes</taxon>
        <taxon>Mixiales</taxon>
        <taxon>Mixiaceae</taxon>
        <taxon>Mixia</taxon>
    </lineage>
</organism>
<dbReference type="InterPro" id="IPR045875">
    <property type="entry name" value="NTF2"/>
</dbReference>
<dbReference type="PROSITE" id="PS50177">
    <property type="entry name" value="NTF2_DOMAIN"/>
    <property type="match status" value="1"/>
</dbReference>
<evidence type="ECO:0000313" key="3">
    <source>
        <dbReference type="Proteomes" id="UP000009131"/>
    </source>
</evidence>
<name>G7E751_MIXOS</name>
<evidence type="ECO:0000259" key="1">
    <source>
        <dbReference type="PROSITE" id="PS50177"/>
    </source>
</evidence>
<comment type="caution">
    <text evidence="2">The sequence shown here is derived from an EMBL/GenBank/DDBJ whole genome shotgun (WGS) entry which is preliminary data.</text>
</comment>
<dbReference type="Proteomes" id="UP000009131">
    <property type="component" value="Unassembled WGS sequence"/>
</dbReference>
<evidence type="ECO:0000313" key="2">
    <source>
        <dbReference type="EMBL" id="GAA98661.1"/>
    </source>
</evidence>
<proteinExistence type="predicted"/>
<dbReference type="GO" id="GO:0006913">
    <property type="term" value="P:nucleocytoplasmic transport"/>
    <property type="evidence" value="ECO:0007669"/>
    <property type="project" value="InterPro"/>
</dbReference>
<dbReference type="Gene3D" id="3.10.450.50">
    <property type="match status" value="1"/>
</dbReference>
<dbReference type="SUPFAM" id="SSF54427">
    <property type="entry name" value="NTF2-like"/>
    <property type="match status" value="1"/>
</dbReference>